<accession>A0A645HXG7</accession>
<proteinExistence type="predicted"/>
<evidence type="ECO:0000313" key="1">
    <source>
        <dbReference type="EMBL" id="MPN43687.1"/>
    </source>
</evidence>
<gene>
    <name evidence="1" type="ORF">SDC9_191247</name>
</gene>
<comment type="caution">
    <text evidence="1">The sequence shown here is derived from an EMBL/GenBank/DDBJ whole genome shotgun (WGS) entry which is preliminary data.</text>
</comment>
<protein>
    <submittedName>
        <fullName evidence="1">Uncharacterized protein</fullName>
    </submittedName>
</protein>
<dbReference type="AlphaFoldDB" id="A0A645HXG7"/>
<dbReference type="EMBL" id="VSSQ01102248">
    <property type="protein sequence ID" value="MPN43687.1"/>
    <property type="molecule type" value="Genomic_DNA"/>
</dbReference>
<reference evidence="1" key="1">
    <citation type="submission" date="2019-08" db="EMBL/GenBank/DDBJ databases">
        <authorList>
            <person name="Kucharzyk K."/>
            <person name="Murdoch R.W."/>
            <person name="Higgins S."/>
            <person name="Loffler F."/>
        </authorList>
    </citation>
    <scope>NUCLEOTIDE SEQUENCE</scope>
</reference>
<sequence length="158" mass="17366">MNRHKVVGIGALAGTRRRGHGEHGTGDFQRTAGLRQHKFILRRSPRRKVDHLPIAKRQLALGKFPYHIFLTGQTVAAPLEFGGQHGASGIGPAVIPRNHVYLPDAPRQPFPQPGMFAPSHRGSRVDVGETVAQQQIFGVAGKSIRLLSQRNSLRSEHL</sequence>
<name>A0A645HXG7_9ZZZZ</name>
<organism evidence="1">
    <name type="scientific">bioreactor metagenome</name>
    <dbReference type="NCBI Taxonomy" id="1076179"/>
    <lineage>
        <taxon>unclassified sequences</taxon>
        <taxon>metagenomes</taxon>
        <taxon>ecological metagenomes</taxon>
    </lineage>
</organism>